<dbReference type="PROSITE" id="PS51908">
    <property type="entry name" value="ZF_UBZ4"/>
    <property type="match status" value="1"/>
</dbReference>
<feature type="compositionally biased region" description="Basic and acidic residues" evidence="16">
    <location>
        <begin position="466"/>
        <end position="505"/>
    </location>
</feature>
<evidence type="ECO:0000256" key="15">
    <source>
        <dbReference type="PROSITE-ProRule" id="PRU01256"/>
    </source>
</evidence>
<dbReference type="Proteomes" id="UP000694867">
    <property type="component" value="Unplaced"/>
</dbReference>
<accession>A0AAJ7P9S1</accession>
<reference evidence="19" key="1">
    <citation type="submission" date="2025-08" db="UniProtKB">
        <authorList>
            <consortium name="RefSeq"/>
        </authorList>
    </citation>
    <scope>IDENTIFICATION</scope>
</reference>
<evidence type="ECO:0000256" key="12">
    <source>
        <dbReference type="ARBA" id="ARBA00023204"/>
    </source>
</evidence>
<keyword evidence="11" id="KW-0482">Metalloprotease</keyword>
<feature type="region of interest" description="Disordered" evidence="16">
    <location>
        <begin position="459"/>
        <end position="539"/>
    </location>
</feature>
<dbReference type="GeneID" id="100897397"/>
<keyword evidence="10" id="KW-0862">Zinc</keyword>
<feature type="region of interest" description="Disordered" evidence="16">
    <location>
        <begin position="20"/>
        <end position="94"/>
    </location>
</feature>
<evidence type="ECO:0000313" key="19">
    <source>
        <dbReference type="RefSeq" id="XP_018495307.1"/>
    </source>
</evidence>
<comment type="subcellular location">
    <subcellularLocation>
        <location evidence="2">Chromosome</location>
    </subcellularLocation>
    <subcellularLocation>
        <location evidence="1">Nucleus</location>
    </subcellularLocation>
</comment>
<keyword evidence="9" id="KW-0378">Hydrolase</keyword>
<dbReference type="AlphaFoldDB" id="A0AAJ7P9S1"/>
<dbReference type="InterPro" id="IPR006640">
    <property type="entry name" value="SprT-like_domain"/>
</dbReference>
<feature type="compositionally biased region" description="Polar residues" evidence="16">
    <location>
        <begin position="422"/>
        <end position="441"/>
    </location>
</feature>
<evidence type="ECO:0000256" key="5">
    <source>
        <dbReference type="ARBA" id="ARBA00022670"/>
    </source>
</evidence>
<evidence type="ECO:0000256" key="16">
    <source>
        <dbReference type="SAM" id="MobiDB-lite"/>
    </source>
</evidence>
<dbReference type="InterPro" id="IPR055220">
    <property type="entry name" value="SPRTN_ZBD"/>
</dbReference>
<feature type="compositionally biased region" description="Basic and acidic residues" evidence="16">
    <location>
        <begin position="37"/>
        <end position="59"/>
    </location>
</feature>
<dbReference type="KEGG" id="goe:100897397"/>
<keyword evidence="12 15" id="KW-0234">DNA repair</keyword>
<evidence type="ECO:0000256" key="6">
    <source>
        <dbReference type="ARBA" id="ARBA00022723"/>
    </source>
</evidence>
<evidence type="ECO:0000256" key="1">
    <source>
        <dbReference type="ARBA" id="ARBA00004123"/>
    </source>
</evidence>
<feature type="region of interest" description="Disordered" evidence="16">
    <location>
        <begin position="296"/>
        <end position="446"/>
    </location>
</feature>
<dbReference type="GO" id="GO:0008270">
    <property type="term" value="F:zinc ion binding"/>
    <property type="evidence" value="ECO:0007669"/>
    <property type="project" value="UniProtKB-KW"/>
</dbReference>
<dbReference type="PANTHER" id="PTHR21220">
    <property type="entry name" value="DNA-DEPENDENT METALLOPROTEASE SPRTN"/>
    <property type="match status" value="1"/>
</dbReference>
<keyword evidence="8 15" id="KW-0863">Zinc-finger</keyword>
<keyword evidence="7 15" id="KW-0227">DNA damage</keyword>
<dbReference type="GO" id="GO:0003697">
    <property type="term" value="F:single-stranded DNA binding"/>
    <property type="evidence" value="ECO:0007669"/>
    <property type="project" value="InterPro"/>
</dbReference>
<evidence type="ECO:0000256" key="13">
    <source>
        <dbReference type="ARBA" id="ARBA00023242"/>
    </source>
</evidence>
<keyword evidence="18" id="KW-1185">Reference proteome</keyword>
<feature type="compositionally biased region" description="Polar residues" evidence="16">
    <location>
        <begin position="524"/>
        <end position="537"/>
    </location>
</feature>
<evidence type="ECO:0000256" key="9">
    <source>
        <dbReference type="ARBA" id="ARBA00022801"/>
    </source>
</evidence>
<evidence type="ECO:0000256" key="8">
    <source>
        <dbReference type="ARBA" id="ARBA00022771"/>
    </source>
</evidence>
<dbReference type="GO" id="GO:0031593">
    <property type="term" value="F:polyubiquitin modification-dependent protein binding"/>
    <property type="evidence" value="ECO:0007669"/>
    <property type="project" value="TreeGrafter"/>
</dbReference>
<dbReference type="GO" id="GO:0005694">
    <property type="term" value="C:chromosome"/>
    <property type="evidence" value="ECO:0007669"/>
    <property type="project" value="UniProtKB-SubCell"/>
</dbReference>
<dbReference type="SMART" id="SM00731">
    <property type="entry name" value="SprT"/>
    <property type="match status" value="1"/>
</dbReference>
<dbReference type="RefSeq" id="XP_018495307.1">
    <property type="nucleotide sequence ID" value="XM_018639791.1"/>
</dbReference>
<dbReference type="SMART" id="SM00734">
    <property type="entry name" value="ZnF_Rad18"/>
    <property type="match status" value="1"/>
</dbReference>
<dbReference type="GO" id="GO:0006281">
    <property type="term" value="P:DNA repair"/>
    <property type="evidence" value="ECO:0007669"/>
    <property type="project" value="UniProtKB-KW"/>
</dbReference>
<keyword evidence="6" id="KW-0479">Metal-binding</keyword>
<dbReference type="GO" id="GO:0005634">
    <property type="term" value="C:nucleus"/>
    <property type="evidence" value="ECO:0007669"/>
    <property type="project" value="UniProtKB-SubCell"/>
</dbReference>
<dbReference type="GO" id="GO:0006508">
    <property type="term" value="P:proteolysis"/>
    <property type="evidence" value="ECO:0007669"/>
    <property type="project" value="UniProtKB-KW"/>
</dbReference>
<sequence>MATQEELDRQFAERLHQEELESLNNSYQPTEYDVEEDRLLAERLQREEEAEYAELKQTDVEPGSTAGARDNEYDSPSTSTGVKTGSGSAMGNLRMDLPSTSKFKERQKLYAKHENLSLVDPVWEQIDPTPDIHALFMAFDNRFFGAYLKSCEVRWSPRMTLCAGLCCFQPRSRFCSIRLSKPLLSLRPRSDLVETLLHEMIHAFLFLTNNNRDRDGHGPEFHKHMYRINGEAGTKITVYHSFHDEVRHFKVHHWRCTGPCKDRGPYYGWVKRSMNRAPSKNDFWWAEHQKLCGGEFMKVSGPDKQTKEPKMKKSQKGTTTGPPSPLRKYFKTDSVASTSTQPGTSGTQSTFVKNKGLADNTKADRGDAGGKATGKNAESAKGISWSTPKEGKSKGAIPPSRASGTVTRVPGVPRPSQGTGGRKTSTSATGQNSPNMLTRTAITELPWKKMSERLLHIFSSDEEDDTIHQDKKPPKAEIKTEPADRNAPRNEIDRDKAPSKRKFDGEASTSLPPTKQLKREPDNEPSTSRQTTESQSALVIPDFDVEVVCPVCSSKVMESRINSHIDSCLQKES</sequence>
<name>A0AAJ7P9S1_9ACAR</name>
<keyword evidence="5" id="KW-0645">Protease</keyword>
<evidence type="ECO:0000256" key="10">
    <source>
        <dbReference type="ARBA" id="ARBA00022833"/>
    </source>
</evidence>
<evidence type="ECO:0000256" key="2">
    <source>
        <dbReference type="ARBA" id="ARBA00004286"/>
    </source>
</evidence>
<gene>
    <name evidence="19" type="primary">LOC100897397</name>
</gene>
<dbReference type="InterPro" id="IPR044245">
    <property type="entry name" value="Spartan"/>
</dbReference>
<dbReference type="PANTHER" id="PTHR21220:SF0">
    <property type="entry name" value="DNA-DEPENDENT METALLOPROTEASE SPRTN"/>
    <property type="match status" value="1"/>
</dbReference>
<keyword evidence="4" id="KW-0158">Chromosome</keyword>
<protein>
    <recommendedName>
        <fullName evidence="14">Protein with SprT-like domain at the N terminus</fullName>
    </recommendedName>
</protein>
<comment type="similarity">
    <text evidence="3">Belongs to the Spartan family.</text>
</comment>
<evidence type="ECO:0000313" key="18">
    <source>
        <dbReference type="Proteomes" id="UP000694867"/>
    </source>
</evidence>
<keyword evidence="13" id="KW-0539">Nucleus</keyword>
<feature type="compositionally biased region" description="Low complexity" evidence="16">
    <location>
        <begin position="75"/>
        <end position="87"/>
    </location>
</feature>
<evidence type="ECO:0000256" key="7">
    <source>
        <dbReference type="ARBA" id="ARBA00022763"/>
    </source>
</evidence>
<evidence type="ECO:0000256" key="14">
    <source>
        <dbReference type="ARBA" id="ARBA00030396"/>
    </source>
</evidence>
<organism evidence="18 19">
    <name type="scientific">Galendromus occidentalis</name>
    <name type="common">western predatory mite</name>
    <dbReference type="NCBI Taxonomy" id="34638"/>
    <lineage>
        <taxon>Eukaryota</taxon>
        <taxon>Metazoa</taxon>
        <taxon>Ecdysozoa</taxon>
        <taxon>Arthropoda</taxon>
        <taxon>Chelicerata</taxon>
        <taxon>Arachnida</taxon>
        <taxon>Acari</taxon>
        <taxon>Parasitiformes</taxon>
        <taxon>Mesostigmata</taxon>
        <taxon>Gamasina</taxon>
        <taxon>Phytoseioidea</taxon>
        <taxon>Phytoseiidae</taxon>
        <taxon>Typhlodrominae</taxon>
        <taxon>Galendromus</taxon>
    </lineage>
</organism>
<feature type="domain" description="UBZ4-type" evidence="17">
    <location>
        <begin position="546"/>
        <end position="573"/>
    </location>
</feature>
<dbReference type="InterPro" id="IPR006642">
    <property type="entry name" value="Rad18_UBZ4"/>
</dbReference>
<dbReference type="Pfam" id="PF10263">
    <property type="entry name" value="SprT-like"/>
    <property type="match status" value="1"/>
</dbReference>
<dbReference type="Pfam" id="PF22934">
    <property type="entry name" value="SPRTN_ZBD"/>
    <property type="match status" value="1"/>
</dbReference>
<evidence type="ECO:0000256" key="11">
    <source>
        <dbReference type="ARBA" id="ARBA00023049"/>
    </source>
</evidence>
<dbReference type="GO" id="GO:0004222">
    <property type="term" value="F:metalloendopeptidase activity"/>
    <property type="evidence" value="ECO:0007669"/>
    <property type="project" value="InterPro"/>
</dbReference>
<proteinExistence type="inferred from homology"/>
<evidence type="ECO:0000256" key="3">
    <source>
        <dbReference type="ARBA" id="ARBA00010724"/>
    </source>
</evidence>
<evidence type="ECO:0000256" key="4">
    <source>
        <dbReference type="ARBA" id="ARBA00022454"/>
    </source>
</evidence>
<evidence type="ECO:0000259" key="17">
    <source>
        <dbReference type="PROSITE" id="PS51908"/>
    </source>
</evidence>
<dbReference type="CTD" id="32480"/>
<dbReference type="Gene3D" id="3.30.160.60">
    <property type="entry name" value="Classic Zinc Finger"/>
    <property type="match status" value="1"/>
</dbReference>
<feature type="compositionally biased region" description="Low complexity" evidence="16">
    <location>
        <begin position="337"/>
        <end position="350"/>
    </location>
</feature>